<protein>
    <recommendedName>
        <fullName evidence="2">AAA+ ATPase domain-containing protein</fullName>
    </recommendedName>
</protein>
<dbReference type="CDD" id="cd19481">
    <property type="entry name" value="RecA-like_protease"/>
    <property type="match status" value="1"/>
</dbReference>
<keyword evidence="1" id="KW-0175">Coiled coil</keyword>
<evidence type="ECO:0000256" key="1">
    <source>
        <dbReference type="SAM" id="Coils"/>
    </source>
</evidence>
<dbReference type="PANTHER" id="PTHR46411:SF3">
    <property type="entry name" value="AAA+ ATPASE DOMAIN-CONTAINING PROTEIN"/>
    <property type="match status" value="1"/>
</dbReference>
<dbReference type="InterPro" id="IPR027417">
    <property type="entry name" value="P-loop_NTPase"/>
</dbReference>
<dbReference type="InterPro" id="IPR003593">
    <property type="entry name" value="AAA+_ATPase"/>
</dbReference>
<dbReference type="GO" id="GO:0005524">
    <property type="term" value="F:ATP binding"/>
    <property type="evidence" value="ECO:0007669"/>
    <property type="project" value="InterPro"/>
</dbReference>
<dbReference type="Pfam" id="PF00004">
    <property type="entry name" value="AAA"/>
    <property type="match status" value="1"/>
</dbReference>
<feature type="domain" description="AAA+ ATPase" evidence="2">
    <location>
        <begin position="487"/>
        <end position="614"/>
    </location>
</feature>
<organism evidence="3 4">
    <name type="scientific">Cylindrodendrum hubeiense</name>
    <dbReference type="NCBI Taxonomy" id="595255"/>
    <lineage>
        <taxon>Eukaryota</taxon>
        <taxon>Fungi</taxon>
        <taxon>Dikarya</taxon>
        <taxon>Ascomycota</taxon>
        <taxon>Pezizomycotina</taxon>
        <taxon>Sordariomycetes</taxon>
        <taxon>Hypocreomycetidae</taxon>
        <taxon>Hypocreales</taxon>
        <taxon>Nectriaceae</taxon>
        <taxon>Cylindrodendrum</taxon>
    </lineage>
</organism>
<dbReference type="Gene3D" id="3.40.50.300">
    <property type="entry name" value="P-loop containing nucleotide triphosphate hydrolases"/>
    <property type="match status" value="1"/>
</dbReference>
<proteinExistence type="predicted"/>
<sequence length="697" mass="78875">MGYSKSAGQPENHYVPDTHYIPACYLNPQHKIPVPLDEMEYEPVDSVGEICDIKSIWATSKSLCDCCVTWGDAMPFGKDPEHLQVAKDERNTHAIVCGHHPTGDTWVVQYIWVNNPDVKAALSSVFEGYPSVDCTSTELRFAKPFIPFAHRWKQFIELVENEFDPLLHDNLRLLHQILERELKETFKELRAFEDTGCVSFDILPLAFKPGEIILNKEDGVTVAALLRDVDRISSIDQKDVCYRFRGSQLDWDGMKCGVRKGSFQLEHFTGTRHLADMDILPLRCHPESEIITERLIARGRKFESLRGKHFLYYDGKARDLLRAISGHDWGQGTMTRVTERVMVDAKYFYDNERNSPAPLECLSGLDPRYVLKKPPPKPNAFRRMISEDDDSFHHIQGEIYEPEENEEPDYSPLTDEQCLLAVSGVFGFALESKLWCRFSVDNLKKISWNSDAIDNLVINDAEKKLILSFVSANQAADFDDFVPGKGKGLVMLLAGPPGTGKTLTAETVSEHLKRPLYRLGVSDLGTKVHDVEANLKCALRRCALWNAILLVDESDVFLETRSTDSLERNQMVSVFLRLLEYYDGVMILTTNRYLTIDPAFESRVDVILSFPELDEPSRAQIWRNFLQKDEAVTALGEEAISILANVPLNGRQIKSAVKTARVLAAGEGVLLNVEHIRIVVRLRNRAARLLGSGYPSQ</sequence>
<comment type="caution">
    <text evidence="3">The sequence shown here is derived from an EMBL/GenBank/DDBJ whole genome shotgun (WGS) entry which is preliminary data.</text>
</comment>
<dbReference type="SUPFAM" id="SSF52540">
    <property type="entry name" value="P-loop containing nucleoside triphosphate hydrolases"/>
    <property type="match status" value="1"/>
</dbReference>
<evidence type="ECO:0000259" key="2">
    <source>
        <dbReference type="SMART" id="SM00382"/>
    </source>
</evidence>
<dbReference type="OrthoDB" id="10042665at2759"/>
<dbReference type="AlphaFoldDB" id="A0A9P5HBG7"/>
<dbReference type="InterPro" id="IPR054289">
    <property type="entry name" value="DUF7025"/>
</dbReference>
<feature type="coiled-coil region" evidence="1">
    <location>
        <begin position="168"/>
        <end position="195"/>
    </location>
</feature>
<dbReference type="InterPro" id="IPR003959">
    <property type="entry name" value="ATPase_AAA_core"/>
</dbReference>
<gene>
    <name evidence="3" type="ORF">G7Z17_g3101</name>
</gene>
<name>A0A9P5HBG7_9HYPO</name>
<reference evidence="3" key="1">
    <citation type="submission" date="2020-03" db="EMBL/GenBank/DDBJ databases">
        <title>Draft Genome Sequence of Cylindrodendrum hubeiense.</title>
        <authorList>
            <person name="Buettner E."/>
            <person name="Kellner H."/>
        </authorList>
    </citation>
    <scope>NUCLEOTIDE SEQUENCE</scope>
    <source>
        <strain evidence="3">IHI 201604</strain>
    </source>
</reference>
<dbReference type="SMART" id="SM00382">
    <property type="entry name" value="AAA"/>
    <property type="match status" value="1"/>
</dbReference>
<dbReference type="Proteomes" id="UP000722485">
    <property type="component" value="Unassembled WGS sequence"/>
</dbReference>
<dbReference type="Pfam" id="PF22942">
    <property type="entry name" value="DUF7025"/>
    <property type="match status" value="1"/>
</dbReference>
<evidence type="ECO:0000313" key="4">
    <source>
        <dbReference type="Proteomes" id="UP000722485"/>
    </source>
</evidence>
<dbReference type="GO" id="GO:0016887">
    <property type="term" value="F:ATP hydrolysis activity"/>
    <property type="evidence" value="ECO:0007669"/>
    <property type="project" value="InterPro"/>
</dbReference>
<dbReference type="EMBL" id="JAANBB010000036">
    <property type="protein sequence ID" value="KAF7554145.1"/>
    <property type="molecule type" value="Genomic_DNA"/>
</dbReference>
<accession>A0A9P5HBG7</accession>
<evidence type="ECO:0000313" key="3">
    <source>
        <dbReference type="EMBL" id="KAF7554145.1"/>
    </source>
</evidence>
<keyword evidence="4" id="KW-1185">Reference proteome</keyword>
<dbReference type="PANTHER" id="PTHR46411">
    <property type="entry name" value="FAMILY ATPASE, PUTATIVE-RELATED"/>
    <property type="match status" value="1"/>
</dbReference>